<dbReference type="EMBL" id="JAWJWF010000047">
    <property type="protein sequence ID" value="KAK6622025.1"/>
    <property type="molecule type" value="Genomic_DNA"/>
</dbReference>
<dbReference type="PANTHER" id="PTHR46551">
    <property type="entry name" value="SAP DOMAIN-CONTAINING RIBONUCLEOPROTEIN"/>
    <property type="match status" value="1"/>
</dbReference>
<feature type="region of interest" description="Disordered" evidence="3">
    <location>
        <begin position="256"/>
        <end position="277"/>
    </location>
</feature>
<gene>
    <name evidence="5" type="ORF">RUM44_001832</name>
</gene>
<dbReference type="Pfam" id="PF02037">
    <property type="entry name" value="SAP"/>
    <property type="match status" value="1"/>
</dbReference>
<accession>A0ABR1AL74</accession>
<evidence type="ECO:0000259" key="4">
    <source>
        <dbReference type="PROSITE" id="PS50800"/>
    </source>
</evidence>
<feature type="region of interest" description="Disordered" evidence="3">
    <location>
        <begin position="128"/>
        <end position="157"/>
    </location>
</feature>
<dbReference type="PANTHER" id="PTHR46551:SF1">
    <property type="entry name" value="SAP DOMAIN-CONTAINING RIBONUCLEOPROTEIN"/>
    <property type="match status" value="1"/>
</dbReference>
<dbReference type="InterPro" id="IPR003034">
    <property type="entry name" value="SAP_dom"/>
</dbReference>
<proteinExistence type="inferred from homology"/>
<dbReference type="SMART" id="SM00513">
    <property type="entry name" value="SAP"/>
    <property type="match status" value="1"/>
</dbReference>
<evidence type="ECO:0000313" key="6">
    <source>
        <dbReference type="Proteomes" id="UP001359485"/>
    </source>
</evidence>
<dbReference type="InterPro" id="IPR036361">
    <property type="entry name" value="SAP_dom_sf"/>
</dbReference>
<feature type="compositionally biased region" description="Basic and acidic residues" evidence="3">
    <location>
        <begin position="231"/>
        <end position="242"/>
    </location>
</feature>
<evidence type="ECO:0000256" key="1">
    <source>
        <dbReference type="ARBA" id="ARBA00022553"/>
    </source>
</evidence>
<dbReference type="Gene3D" id="1.10.720.30">
    <property type="entry name" value="SAP domain"/>
    <property type="match status" value="1"/>
</dbReference>
<dbReference type="PROSITE" id="PS50800">
    <property type="entry name" value="SAP"/>
    <property type="match status" value="1"/>
</dbReference>
<feature type="compositionally biased region" description="Basic and acidic residues" evidence="3">
    <location>
        <begin position="263"/>
        <end position="277"/>
    </location>
</feature>
<name>A0ABR1AL74_POLSC</name>
<feature type="compositionally biased region" description="Basic and acidic residues" evidence="3">
    <location>
        <begin position="128"/>
        <end position="155"/>
    </location>
</feature>
<evidence type="ECO:0000313" key="5">
    <source>
        <dbReference type="EMBL" id="KAK6622025.1"/>
    </source>
</evidence>
<reference evidence="5 6" key="1">
    <citation type="submission" date="2023-09" db="EMBL/GenBank/DDBJ databases">
        <title>Genomes of two closely related lineages of the louse Polyplax serrata with different host specificities.</title>
        <authorList>
            <person name="Martinu J."/>
            <person name="Tarabai H."/>
            <person name="Stefka J."/>
            <person name="Hypsa V."/>
        </authorList>
    </citation>
    <scope>NUCLEOTIDE SEQUENCE [LARGE SCALE GENOMIC DNA]</scope>
    <source>
        <strain evidence="5">98ZLc_SE</strain>
    </source>
</reference>
<comment type="caution">
    <text evidence="5">The sequence shown here is derived from an EMBL/GenBank/DDBJ whole genome shotgun (WGS) entry which is preliminary data.</text>
</comment>
<feature type="domain" description="SAP" evidence="4">
    <location>
        <begin position="12"/>
        <end position="46"/>
    </location>
</feature>
<evidence type="ECO:0000256" key="2">
    <source>
        <dbReference type="ARBA" id="ARBA00046328"/>
    </source>
</evidence>
<organism evidence="5 6">
    <name type="scientific">Polyplax serrata</name>
    <name type="common">Common mouse louse</name>
    <dbReference type="NCBI Taxonomy" id="468196"/>
    <lineage>
        <taxon>Eukaryota</taxon>
        <taxon>Metazoa</taxon>
        <taxon>Ecdysozoa</taxon>
        <taxon>Arthropoda</taxon>
        <taxon>Hexapoda</taxon>
        <taxon>Insecta</taxon>
        <taxon>Pterygota</taxon>
        <taxon>Neoptera</taxon>
        <taxon>Paraneoptera</taxon>
        <taxon>Psocodea</taxon>
        <taxon>Troctomorpha</taxon>
        <taxon>Phthiraptera</taxon>
        <taxon>Anoplura</taxon>
        <taxon>Polyplacidae</taxon>
        <taxon>Polyplax</taxon>
    </lineage>
</organism>
<sequence>MSLTPIDRDLDFNKWKVADLRRELKTRGLSVEGKKNELVERLQLAVGESSLLDDTVNDQDEILDDDVLSDDETFEDSELTKVVTPEKTEDQQKLEIGLKRKYTDNTETTMKQPKKIVLNRNISTVDKDISKTEGKENQEKTTIESSSEEKGEAKLEALSPQERLERRAAKFGLAMSTEAKKEARAARFGLQTTTTTGKVGGLVNTNIDVLKKRAERFGSTLPGSILESAEAEERRKKREERFGKVEKVTSSFKGKFSLQAQNMDEKKRQRAERFKTK</sequence>
<keyword evidence="1" id="KW-0597">Phosphoprotein</keyword>
<protein>
    <recommendedName>
        <fullName evidence="4">SAP domain-containing protein</fullName>
    </recommendedName>
</protein>
<dbReference type="InterPro" id="IPR052240">
    <property type="entry name" value="SAP_domain_ribonucleoprotein"/>
</dbReference>
<dbReference type="SUPFAM" id="SSF68906">
    <property type="entry name" value="SAP domain"/>
    <property type="match status" value="1"/>
</dbReference>
<keyword evidence="6" id="KW-1185">Reference proteome</keyword>
<dbReference type="Proteomes" id="UP001359485">
    <property type="component" value="Unassembled WGS sequence"/>
</dbReference>
<feature type="region of interest" description="Disordered" evidence="3">
    <location>
        <begin position="220"/>
        <end position="242"/>
    </location>
</feature>
<comment type="similarity">
    <text evidence="2">Belongs to the SAP domain-containing ribonucleoprotein family.</text>
</comment>
<evidence type="ECO:0000256" key="3">
    <source>
        <dbReference type="SAM" id="MobiDB-lite"/>
    </source>
</evidence>